<dbReference type="Proteomes" id="UP000321580">
    <property type="component" value="Unassembled WGS sequence"/>
</dbReference>
<dbReference type="CDD" id="cd16377">
    <property type="entry name" value="23S_rRNA_IVP_like"/>
    <property type="match status" value="1"/>
</dbReference>
<evidence type="ECO:0000313" key="1">
    <source>
        <dbReference type="EMBL" id="TXB63837.1"/>
    </source>
</evidence>
<dbReference type="Pfam" id="PF05635">
    <property type="entry name" value="23S_rRNA_IVP"/>
    <property type="match status" value="1"/>
</dbReference>
<dbReference type="EMBL" id="VOOR01000013">
    <property type="protein sequence ID" value="TXB63837.1"/>
    <property type="molecule type" value="Genomic_DNA"/>
</dbReference>
<dbReference type="InterPro" id="IPR012657">
    <property type="entry name" value="23S_rRNA-intervening_sequence"/>
</dbReference>
<dbReference type="AlphaFoldDB" id="A0A5C6RNP3"/>
<sequence length="120" mass="13772">MGNFKKLRVWQLSKNLAVRIYQVTDEHTKFKQDFRFRDQIRAAAVSVPSNTAEGDELDTNKQSIRHFYIAKGSTAEVITQLIIAQEIGYLPPKITEELIKEYEHVSHMLAKLIAARSKTP</sequence>
<dbReference type="Gene3D" id="1.20.1440.60">
    <property type="entry name" value="23S rRNA-intervening sequence"/>
    <property type="match status" value="1"/>
</dbReference>
<accession>A0A5C6RNP3</accession>
<dbReference type="PANTHER" id="PTHR38471:SF2">
    <property type="entry name" value="FOUR HELIX BUNDLE PROTEIN"/>
    <property type="match status" value="1"/>
</dbReference>
<name>A0A5C6RNP3_9BACT</name>
<evidence type="ECO:0000313" key="2">
    <source>
        <dbReference type="Proteomes" id="UP000321580"/>
    </source>
</evidence>
<dbReference type="SUPFAM" id="SSF158446">
    <property type="entry name" value="IVS-encoded protein-like"/>
    <property type="match status" value="1"/>
</dbReference>
<dbReference type="OrthoDB" id="9811959at2"/>
<dbReference type="InterPro" id="IPR036583">
    <property type="entry name" value="23S_rRNA_IVS_sf"/>
</dbReference>
<comment type="caution">
    <text evidence="1">The sequence shown here is derived from an EMBL/GenBank/DDBJ whole genome shotgun (WGS) entry which is preliminary data.</text>
</comment>
<organism evidence="1 2">
    <name type="scientific">Phaeodactylibacter luteus</name>
    <dbReference type="NCBI Taxonomy" id="1564516"/>
    <lineage>
        <taxon>Bacteria</taxon>
        <taxon>Pseudomonadati</taxon>
        <taxon>Bacteroidota</taxon>
        <taxon>Saprospiria</taxon>
        <taxon>Saprospirales</taxon>
        <taxon>Haliscomenobacteraceae</taxon>
        <taxon>Phaeodactylibacter</taxon>
    </lineage>
</organism>
<protein>
    <submittedName>
        <fullName evidence="1">Four helix bundle protein</fullName>
    </submittedName>
</protein>
<proteinExistence type="predicted"/>
<gene>
    <name evidence="1" type="ORF">FRY97_08195</name>
</gene>
<keyword evidence="2" id="KW-1185">Reference proteome</keyword>
<dbReference type="NCBIfam" id="TIGR02436">
    <property type="entry name" value="four helix bundle protein"/>
    <property type="match status" value="1"/>
</dbReference>
<dbReference type="PANTHER" id="PTHR38471">
    <property type="entry name" value="FOUR HELIX BUNDLE PROTEIN"/>
    <property type="match status" value="1"/>
</dbReference>
<reference evidence="1 2" key="1">
    <citation type="submission" date="2019-08" db="EMBL/GenBank/DDBJ databases">
        <title>Genome of Phaeodactylibacter luteus.</title>
        <authorList>
            <person name="Bowman J.P."/>
        </authorList>
    </citation>
    <scope>NUCLEOTIDE SEQUENCE [LARGE SCALE GENOMIC DNA]</scope>
    <source>
        <strain evidence="1 2">KCTC 42180</strain>
    </source>
</reference>